<gene>
    <name evidence="14" type="ORF">GCM10011532_09560</name>
</gene>
<dbReference type="InterPro" id="IPR023996">
    <property type="entry name" value="TonB-dep_OMP_SusC/RagA"/>
</dbReference>
<keyword evidence="5" id="KW-0732">Signal</keyword>
<dbReference type="Proteomes" id="UP000605733">
    <property type="component" value="Unassembled WGS sequence"/>
</dbReference>
<dbReference type="NCBIfam" id="TIGR04056">
    <property type="entry name" value="OMP_RagA_SusC"/>
    <property type="match status" value="1"/>
</dbReference>
<dbReference type="Gene3D" id="2.60.40.1120">
    <property type="entry name" value="Carboxypeptidase-like, regulatory domain"/>
    <property type="match status" value="1"/>
</dbReference>
<evidence type="ECO:0000256" key="1">
    <source>
        <dbReference type="ARBA" id="ARBA00004571"/>
    </source>
</evidence>
<keyword evidence="8" id="KW-0675">Receptor</keyword>
<keyword evidence="9 10" id="KW-0998">Cell outer membrane</keyword>
<protein>
    <submittedName>
        <fullName evidence="14">SusC/RagA family TonB-linked outer membrane protein</fullName>
    </submittedName>
</protein>
<dbReference type="InterPro" id="IPR036942">
    <property type="entry name" value="Beta-barrel_TonB_sf"/>
</dbReference>
<evidence type="ECO:0000259" key="12">
    <source>
        <dbReference type="Pfam" id="PF00593"/>
    </source>
</evidence>
<organism evidence="14 15">
    <name type="scientific">Christiangramia forsetii</name>
    <dbReference type="NCBI Taxonomy" id="411153"/>
    <lineage>
        <taxon>Bacteria</taxon>
        <taxon>Pseudomonadati</taxon>
        <taxon>Bacteroidota</taxon>
        <taxon>Flavobacteriia</taxon>
        <taxon>Flavobacteriales</taxon>
        <taxon>Flavobacteriaceae</taxon>
        <taxon>Christiangramia</taxon>
    </lineage>
</organism>
<evidence type="ECO:0000256" key="10">
    <source>
        <dbReference type="PROSITE-ProRule" id="PRU01360"/>
    </source>
</evidence>
<dbReference type="NCBIfam" id="TIGR04057">
    <property type="entry name" value="SusC_RagA_signa"/>
    <property type="match status" value="1"/>
</dbReference>
<dbReference type="Gene3D" id="2.170.130.10">
    <property type="entry name" value="TonB-dependent receptor, plug domain"/>
    <property type="match status" value="1"/>
</dbReference>
<dbReference type="InterPro" id="IPR008969">
    <property type="entry name" value="CarboxyPept-like_regulatory"/>
</dbReference>
<dbReference type="EMBL" id="BMIX01000002">
    <property type="protein sequence ID" value="GGG28202.1"/>
    <property type="molecule type" value="Genomic_DNA"/>
</dbReference>
<evidence type="ECO:0000313" key="15">
    <source>
        <dbReference type="Proteomes" id="UP000605733"/>
    </source>
</evidence>
<keyword evidence="6 11" id="KW-0798">TonB box</keyword>
<evidence type="ECO:0000256" key="8">
    <source>
        <dbReference type="ARBA" id="ARBA00023170"/>
    </source>
</evidence>
<keyword evidence="2 10" id="KW-0813">Transport</keyword>
<dbReference type="SUPFAM" id="SSF56935">
    <property type="entry name" value="Porins"/>
    <property type="match status" value="1"/>
</dbReference>
<evidence type="ECO:0000256" key="11">
    <source>
        <dbReference type="RuleBase" id="RU003357"/>
    </source>
</evidence>
<dbReference type="Gene3D" id="2.40.170.20">
    <property type="entry name" value="TonB-dependent receptor, beta-barrel domain"/>
    <property type="match status" value="1"/>
</dbReference>
<dbReference type="PROSITE" id="PS52016">
    <property type="entry name" value="TONB_DEPENDENT_REC_3"/>
    <property type="match status" value="1"/>
</dbReference>
<keyword evidence="15" id="KW-1185">Reference proteome</keyword>
<dbReference type="Pfam" id="PF00593">
    <property type="entry name" value="TonB_dep_Rec_b-barrel"/>
    <property type="match status" value="1"/>
</dbReference>
<proteinExistence type="inferred from homology"/>
<accession>A0ABQ1WF21</accession>
<keyword evidence="4 10" id="KW-0812">Transmembrane</keyword>
<evidence type="ECO:0000256" key="6">
    <source>
        <dbReference type="ARBA" id="ARBA00023077"/>
    </source>
</evidence>
<evidence type="ECO:0000256" key="4">
    <source>
        <dbReference type="ARBA" id="ARBA00022692"/>
    </source>
</evidence>
<sequence>MLIIVNITVKLTIMKQFSLSYFKVIFFLLFPSLLLSQEVLEGKTINDATGEVVPFVNVIEKGTSNGTTSDFEGNFSISVPSLPTTLVFSYLGFETQELNVTENSPLTISFTESAAALDEVVVTGLATSVKRTNSANAVASISADELTGTTPPPTLDGALYGKFPGAIVNANSGAPGGGLSVKLRGATSIQGNTQPLYIVDGVYIDNSSIAAGLNTVSAAAAGGSASNQDNPTNRIADINPEDIANIEILKGASAAAIYGSRAAAGVVIITTKRGKAGETKFRLSQSVGWSEAINLLGVRDYTEERVLDSFGEDDLEAFIAARDAGRLVDYENEIYGEKGIIAITNFSMSGGSENTKFFAGVTHNNEEGIVKGTGYEKTSLRLNLDHSPEDFLKFTLSSNYIYSASNRGFFNNDNSGTTIGIALTRSRPWDQLFPNEDGIYPDHPNNSSNPLQTRDLVTNREIVNRLIMGGTANLDIYRADSSNLELILRGGLDFYGQKSRAIFPKALQFQKISNGGLNGVSVQGDTQNKNYNLSAFLVHNYFTDSDVNFRTQFGVTREYFDQNIELITATGLVASETNVDQAANTGVNQTRLLQEDSGFFAQEEVNFQDKFIATLGIRGDKSSNNGNANDLFYYPKASLAVNLNEFGFWNESSAWNQLKLRAAYGEAGNFPPFGALFTSYNAFSTDGILGISLIGIRGDGDLKSERQKELEFGTDVSFFENRLSLSATYYIKTIEDLILQANLEPSTGFTTQFVNAGSLRNKGVEIGLNATPIFTDDMHWNVGVNFFKNTSEITELDVPPFNIGAFGASLGTFRIEEGKSATQIVGGYPEGLRVIGNAEPDFQMGFNSDFNYKDFQFTMLWQWKNGGDNVNLTTLLTDLNRTSHDFDDFGADPSGELTNGEYRPGAPPEVHVEDASYVRLREVGLYYTLDDDIISGILNGSIDSVKFGLSGTNLLNFFDYNSYDPEVSNFGGASIFTGVDVLPFPSSKRFLFNVAVNF</sequence>
<evidence type="ECO:0000313" key="14">
    <source>
        <dbReference type="EMBL" id="GGG28202.1"/>
    </source>
</evidence>
<dbReference type="SUPFAM" id="SSF49464">
    <property type="entry name" value="Carboxypeptidase regulatory domain-like"/>
    <property type="match status" value="1"/>
</dbReference>
<dbReference type="PANTHER" id="PTHR30069">
    <property type="entry name" value="TONB-DEPENDENT OUTER MEMBRANE RECEPTOR"/>
    <property type="match status" value="1"/>
</dbReference>
<name>A0ABQ1WF21_9FLAO</name>
<evidence type="ECO:0000256" key="3">
    <source>
        <dbReference type="ARBA" id="ARBA00022452"/>
    </source>
</evidence>
<dbReference type="PANTHER" id="PTHR30069:SF29">
    <property type="entry name" value="HEMOGLOBIN AND HEMOGLOBIN-HAPTOGLOBIN-BINDING PROTEIN 1-RELATED"/>
    <property type="match status" value="1"/>
</dbReference>
<evidence type="ECO:0000259" key="13">
    <source>
        <dbReference type="Pfam" id="PF07715"/>
    </source>
</evidence>
<keyword evidence="7 10" id="KW-0472">Membrane</keyword>
<evidence type="ECO:0000256" key="5">
    <source>
        <dbReference type="ARBA" id="ARBA00022729"/>
    </source>
</evidence>
<dbReference type="InterPro" id="IPR037066">
    <property type="entry name" value="Plug_dom_sf"/>
</dbReference>
<evidence type="ECO:0000256" key="9">
    <source>
        <dbReference type="ARBA" id="ARBA00023237"/>
    </source>
</evidence>
<evidence type="ECO:0000256" key="2">
    <source>
        <dbReference type="ARBA" id="ARBA00022448"/>
    </source>
</evidence>
<comment type="caution">
    <text evidence="14">The sequence shown here is derived from an EMBL/GenBank/DDBJ whole genome shotgun (WGS) entry which is preliminary data.</text>
</comment>
<keyword evidence="3 10" id="KW-1134">Transmembrane beta strand</keyword>
<feature type="domain" description="TonB-dependent receptor-like beta-barrel" evidence="12">
    <location>
        <begin position="405"/>
        <end position="786"/>
    </location>
</feature>
<dbReference type="Pfam" id="PF13715">
    <property type="entry name" value="CarbopepD_reg_2"/>
    <property type="match status" value="1"/>
</dbReference>
<comment type="subcellular location">
    <subcellularLocation>
        <location evidence="1 10">Cell outer membrane</location>
        <topology evidence="1 10">Multi-pass membrane protein</topology>
    </subcellularLocation>
</comment>
<dbReference type="InterPro" id="IPR000531">
    <property type="entry name" value="Beta-barrel_TonB"/>
</dbReference>
<reference evidence="15" key="1">
    <citation type="journal article" date="2019" name="Int. J. Syst. Evol. Microbiol.">
        <title>The Global Catalogue of Microorganisms (GCM) 10K type strain sequencing project: providing services to taxonomists for standard genome sequencing and annotation.</title>
        <authorList>
            <consortium name="The Broad Institute Genomics Platform"/>
            <consortium name="The Broad Institute Genome Sequencing Center for Infectious Disease"/>
            <person name="Wu L."/>
            <person name="Ma J."/>
        </authorList>
    </citation>
    <scope>NUCLEOTIDE SEQUENCE [LARGE SCALE GENOMIC DNA]</scope>
    <source>
        <strain evidence="15">CGMCC 1.15422</strain>
    </source>
</reference>
<feature type="domain" description="TonB-dependent receptor plug" evidence="13">
    <location>
        <begin position="133"/>
        <end position="266"/>
    </location>
</feature>
<evidence type="ECO:0000256" key="7">
    <source>
        <dbReference type="ARBA" id="ARBA00023136"/>
    </source>
</evidence>
<dbReference type="InterPro" id="IPR039426">
    <property type="entry name" value="TonB-dep_rcpt-like"/>
</dbReference>
<dbReference type="InterPro" id="IPR012910">
    <property type="entry name" value="Plug_dom"/>
</dbReference>
<dbReference type="Pfam" id="PF07715">
    <property type="entry name" value="Plug"/>
    <property type="match status" value="1"/>
</dbReference>
<dbReference type="InterPro" id="IPR023997">
    <property type="entry name" value="TonB-dep_OMP_SusC/RagA_CS"/>
</dbReference>
<comment type="similarity">
    <text evidence="10 11">Belongs to the TonB-dependent receptor family.</text>
</comment>